<sequence>MKYTWLGHAGVRLDIGDQVLLIDPWEQGNPMFPAENRAAVFAGATAILITHGHFDHIAGLGDLARELDVPVYGMVELMGWLGAQEQGVSFTGFNKGGTIRLGDVAVTMVHAVHSSSVGRDGPPIYAGEPAGYMIEGEGRAVYVSGDTDVMADMKIWADIHAPDLGILCAGGHYTMGMSRAAYAASKLFSFKTVIPYHYKTFPALEQSADPMKAALPGVRVLDPDPGVTIEV</sequence>
<dbReference type="KEGG" id="rmai:MACH21_07690"/>
<dbReference type="Proteomes" id="UP001337723">
    <property type="component" value="Chromosome"/>
</dbReference>
<keyword evidence="1 2" id="KW-0378">Hydrolase</keyword>
<dbReference type="RefSeq" id="WP_338274584.1">
    <property type="nucleotide sequence ID" value="NZ_AP027266.1"/>
</dbReference>
<dbReference type="CDD" id="cd06262">
    <property type="entry name" value="metallo-hydrolase-like_MBL-fold"/>
    <property type="match status" value="1"/>
</dbReference>
<dbReference type="Gene3D" id="3.60.15.10">
    <property type="entry name" value="Ribonuclease Z/Hydroxyacylglutathione hydrolase-like"/>
    <property type="match status" value="1"/>
</dbReference>
<dbReference type="InterPro" id="IPR022877">
    <property type="entry name" value="UPF0173"/>
</dbReference>
<comment type="similarity">
    <text evidence="2">Belongs to the UPF0173 family.</text>
</comment>
<dbReference type="NCBIfam" id="NF001911">
    <property type="entry name" value="PRK00685.1"/>
    <property type="match status" value="1"/>
</dbReference>
<evidence type="ECO:0000313" key="5">
    <source>
        <dbReference type="Proteomes" id="UP001337723"/>
    </source>
</evidence>
<dbReference type="InterPro" id="IPR050114">
    <property type="entry name" value="UPF0173_UPF0282_UlaG_hydrolase"/>
</dbReference>
<dbReference type="HAMAP" id="MF_00457">
    <property type="entry name" value="UPF0173"/>
    <property type="match status" value="1"/>
</dbReference>
<accession>A0AA48H6G8</accession>
<proteinExistence type="inferred from homology"/>
<dbReference type="SMART" id="SM00849">
    <property type="entry name" value="Lactamase_B"/>
    <property type="match status" value="1"/>
</dbReference>
<dbReference type="InterPro" id="IPR036866">
    <property type="entry name" value="RibonucZ/Hydroxyglut_hydro"/>
</dbReference>
<evidence type="ECO:0000313" key="4">
    <source>
        <dbReference type="EMBL" id="BDW84592.1"/>
    </source>
</evidence>
<feature type="domain" description="Metallo-beta-lactamase" evidence="3">
    <location>
        <begin position="7"/>
        <end position="197"/>
    </location>
</feature>
<evidence type="ECO:0000256" key="1">
    <source>
        <dbReference type="ARBA" id="ARBA00022801"/>
    </source>
</evidence>
<dbReference type="AlphaFoldDB" id="A0AA48H6G8"/>
<organism evidence="4 5">
    <name type="scientific">Roseicyclus marinus</name>
    <dbReference type="NCBI Taxonomy" id="2161673"/>
    <lineage>
        <taxon>Bacteria</taxon>
        <taxon>Pseudomonadati</taxon>
        <taxon>Pseudomonadota</taxon>
        <taxon>Alphaproteobacteria</taxon>
        <taxon>Rhodobacterales</taxon>
        <taxon>Roseobacteraceae</taxon>
        <taxon>Roseicyclus</taxon>
    </lineage>
</organism>
<evidence type="ECO:0000259" key="3">
    <source>
        <dbReference type="SMART" id="SM00849"/>
    </source>
</evidence>
<dbReference type="Pfam" id="PF12706">
    <property type="entry name" value="Lactamase_B_2"/>
    <property type="match status" value="1"/>
</dbReference>
<keyword evidence="5" id="KW-1185">Reference proteome</keyword>
<gene>
    <name evidence="4" type="ORF">MACH21_07690</name>
</gene>
<name>A0AA48H6G8_9RHOB</name>
<dbReference type="SUPFAM" id="SSF56281">
    <property type="entry name" value="Metallo-hydrolase/oxidoreductase"/>
    <property type="match status" value="1"/>
</dbReference>
<protein>
    <recommendedName>
        <fullName evidence="2">UPF0173 metal-dependent hydrolase MACH21_07690</fullName>
    </recommendedName>
</protein>
<dbReference type="EMBL" id="AP027266">
    <property type="protein sequence ID" value="BDW84592.1"/>
    <property type="molecule type" value="Genomic_DNA"/>
</dbReference>
<dbReference type="GO" id="GO:0016787">
    <property type="term" value="F:hydrolase activity"/>
    <property type="evidence" value="ECO:0007669"/>
    <property type="project" value="UniProtKB-UniRule"/>
</dbReference>
<dbReference type="InterPro" id="IPR001279">
    <property type="entry name" value="Metallo-B-lactamas"/>
</dbReference>
<reference evidence="4 5" key="1">
    <citation type="submission" date="2023-01" db="EMBL/GenBank/DDBJ databases">
        <title>Complete genome sequence of Roseicyclus marinus strain Dej080120_10.</title>
        <authorList>
            <person name="Ueki S."/>
            <person name="Maruyama F."/>
        </authorList>
    </citation>
    <scope>NUCLEOTIDE SEQUENCE [LARGE SCALE GENOMIC DNA]</scope>
    <source>
        <strain evidence="4 5">Dej080120_10</strain>
    </source>
</reference>
<dbReference type="PANTHER" id="PTHR43546:SF3">
    <property type="entry name" value="UPF0173 METAL-DEPENDENT HYDROLASE MJ1163"/>
    <property type="match status" value="1"/>
</dbReference>
<evidence type="ECO:0000256" key="2">
    <source>
        <dbReference type="HAMAP-Rule" id="MF_00457"/>
    </source>
</evidence>
<dbReference type="PANTHER" id="PTHR43546">
    <property type="entry name" value="UPF0173 METAL-DEPENDENT HYDROLASE MJ1163-RELATED"/>
    <property type="match status" value="1"/>
</dbReference>